<dbReference type="Gene3D" id="3.10.180.10">
    <property type="entry name" value="2,3-Dihydroxybiphenyl 1,2-Dioxygenase, domain 1"/>
    <property type="match status" value="1"/>
</dbReference>
<dbReference type="InterPro" id="IPR029068">
    <property type="entry name" value="Glyas_Bleomycin-R_OHBP_Dase"/>
</dbReference>
<evidence type="ECO:0000259" key="2">
    <source>
        <dbReference type="Pfam" id="PF14507"/>
    </source>
</evidence>
<dbReference type="Pfam" id="PF14507">
    <property type="entry name" value="CppA_C"/>
    <property type="match status" value="1"/>
</dbReference>
<evidence type="ECO:0000313" key="4">
    <source>
        <dbReference type="Proteomes" id="UP001223079"/>
    </source>
</evidence>
<dbReference type="Pfam" id="PF14506">
    <property type="entry name" value="CppA_N"/>
    <property type="match status" value="1"/>
</dbReference>
<sequence length="242" mass="27168">MEIIPVLKVNNRFLNVDFYTNQLGLKVLHEENAFADLGSHGEKRTQLILEESPSMRTRKVKGLKKLSQIVIKALVPEEIELLLGLGVPYRELYQGPRGWAFTTISPEGDAFLLHAEEKCSDLIPFEGQPVFKKVVTEFAGLSRFEVESISIRSQHAQASMSLWETLLENPPVQFVQELGPDLKVANSETWDLTGVEATVSSEQSLVALAELARAQHLPVFLDKKDRFLTVTDQNGLDITLRK</sequence>
<feature type="domain" description="CppA C-terminal" evidence="2">
    <location>
        <begin position="141"/>
        <end position="238"/>
    </location>
</feature>
<reference evidence="3 4" key="1">
    <citation type="submission" date="2023-07" db="EMBL/GenBank/DDBJ databases">
        <title>Genomic Encyclopedia of Type Strains, Phase IV (KMG-IV): sequencing the most valuable type-strain genomes for metagenomic binning, comparative biology and taxonomic classification.</title>
        <authorList>
            <person name="Goeker M."/>
        </authorList>
    </citation>
    <scope>NUCLEOTIDE SEQUENCE [LARGE SCALE GENOMIC DNA]</scope>
    <source>
        <strain evidence="3 4">DSM 105143</strain>
    </source>
</reference>
<dbReference type="RefSeq" id="WP_307122136.1">
    <property type="nucleotide sequence ID" value="NZ_JAUSTM010000014.1"/>
</dbReference>
<dbReference type="InterPro" id="IPR032703">
    <property type="entry name" value="CppA_C"/>
</dbReference>
<evidence type="ECO:0000259" key="1">
    <source>
        <dbReference type="Pfam" id="PF14506"/>
    </source>
</evidence>
<dbReference type="EMBL" id="JAUSTM010000014">
    <property type="protein sequence ID" value="MDQ0222961.1"/>
    <property type="molecule type" value="Genomic_DNA"/>
</dbReference>
<protein>
    <submittedName>
        <fullName evidence="3">Catechol 2,3-dioxygenase-like lactoylglutathione lyase family enzyme</fullName>
    </submittedName>
</protein>
<accession>A0ABT9YSI5</accession>
<gene>
    <name evidence="3" type="ORF">J2S23_001536</name>
</gene>
<keyword evidence="4" id="KW-1185">Reference proteome</keyword>
<name>A0ABT9YSI5_9STRE</name>
<dbReference type="Gene3D" id="3.10.180.40">
    <property type="entry name" value="C3-degrading proteinase like domains"/>
    <property type="match status" value="1"/>
</dbReference>
<dbReference type="Proteomes" id="UP001223079">
    <property type="component" value="Unassembled WGS sequence"/>
</dbReference>
<evidence type="ECO:0000313" key="3">
    <source>
        <dbReference type="EMBL" id="MDQ0222961.1"/>
    </source>
</evidence>
<dbReference type="InterPro" id="IPR032702">
    <property type="entry name" value="CppA_N"/>
</dbReference>
<feature type="domain" description="CppA N-terminal" evidence="1">
    <location>
        <begin position="4"/>
        <end position="122"/>
    </location>
</feature>
<organism evidence="3 4">
    <name type="scientific">Streptococcus moroccensis</name>
    <dbReference type="NCBI Taxonomy" id="1451356"/>
    <lineage>
        <taxon>Bacteria</taxon>
        <taxon>Bacillati</taxon>
        <taxon>Bacillota</taxon>
        <taxon>Bacilli</taxon>
        <taxon>Lactobacillales</taxon>
        <taxon>Streptococcaceae</taxon>
        <taxon>Streptococcus</taxon>
    </lineage>
</organism>
<comment type="caution">
    <text evidence="3">The sequence shown here is derived from an EMBL/GenBank/DDBJ whole genome shotgun (WGS) entry which is preliminary data.</text>
</comment>
<proteinExistence type="predicted"/>